<keyword evidence="5 9" id="KW-0057">Aromatic amino acid biosynthesis</keyword>
<dbReference type="Proteomes" id="UP001597079">
    <property type="component" value="Unassembled WGS sequence"/>
</dbReference>
<dbReference type="NCBIfam" id="NF008865">
    <property type="entry name" value="PRK11898.1"/>
    <property type="match status" value="1"/>
</dbReference>
<dbReference type="GO" id="GO:0004664">
    <property type="term" value="F:prephenate dehydratase activity"/>
    <property type="evidence" value="ECO:0007669"/>
    <property type="project" value="UniProtKB-EC"/>
</dbReference>
<dbReference type="EMBL" id="JBHUCX010000020">
    <property type="protein sequence ID" value="MFD1674670.1"/>
    <property type="molecule type" value="Genomic_DNA"/>
</dbReference>
<reference evidence="13" key="1">
    <citation type="journal article" date="2019" name="Int. J. Syst. Evol. Microbiol.">
        <title>The Global Catalogue of Microorganisms (GCM) 10K type strain sequencing project: providing services to taxonomists for standard genome sequencing and annotation.</title>
        <authorList>
            <consortium name="The Broad Institute Genomics Platform"/>
            <consortium name="The Broad Institute Genome Sequencing Center for Infectious Disease"/>
            <person name="Wu L."/>
            <person name="Ma J."/>
        </authorList>
    </citation>
    <scope>NUCLEOTIDE SEQUENCE [LARGE SCALE GENOMIC DNA]</scope>
    <source>
        <strain evidence="13">CGMCC 1.12286</strain>
    </source>
</reference>
<dbReference type="InterPro" id="IPR002912">
    <property type="entry name" value="ACT_dom"/>
</dbReference>
<dbReference type="PANTHER" id="PTHR21022">
    <property type="entry name" value="PREPHENATE DEHYDRATASE P PROTEIN"/>
    <property type="match status" value="1"/>
</dbReference>
<dbReference type="PROSITE" id="PS00858">
    <property type="entry name" value="PREPHENATE_DEHYDR_2"/>
    <property type="match status" value="1"/>
</dbReference>
<protein>
    <recommendedName>
        <fullName evidence="3 9">Prephenate dehydratase</fullName>
        <shortName evidence="9">PDT</shortName>
        <ecNumber evidence="2 9">4.2.1.51</ecNumber>
    </recommendedName>
</protein>
<evidence type="ECO:0000313" key="13">
    <source>
        <dbReference type="Proteomes" id="UP001597079"/>
    </source>
</evidence>
<dbReference type="PROSITE" id="PS51671">
    <property type="entry name" value="ACT"/>
    <property type="match status" value="1"/>
</dbReference>
<name>A0ABW4JFF3_9BACL</name>
<evidence type="ECO:0000256" key="8">
    <source>
        <dbReference type="ARBA" id="ARBA00047848"/>
    </source>
</evidence>
<evidence type="ECO:0000256" key="3">
    <source>
        <dbReference type="ARBA" id="ARBA00021872"/>
    </source>
</evidence>
<keyword evidence="4 9" id="KW-0028">Amino-acid biosynthesis</keyword>
<dbReference type="PANTHER" id="PTHR21022:SF19">
    <property type="entry name" value="PREPHENATE DEHYDRATASE-RELATED"/>
    <property type="match status" value="1"/>
</dbReference>
<dbReference type="PROSITE" id="PS51171">
    <property type="entry name" value="PREPHENATE_DEHYDR_3"/>
    <property type="match status" value="1"/>
</dbReference>
<evidence type="ECO:0000256" key="6">
    <source>
        <dbReference type="ARBA" id="ARBA00023222"/>
    </source>
</evidence>
<sequence>MQIYYLGPEGTFSHQAAETCAASWRAEQLTACPTIVDAITRMFDDKTGNSLACVPIENSIDGSVTQTWDTVMRSIAVERVEENLVPARILSAFNFPIHQYLHYLEHTDFSAVETVYSHPKALAQCQVNLGKRFPKAQLVSVNSTAEAARMVANANDKRCVAIASQQAGERFGLLRHPEPMEDQAGNVTRFAMIGRQEMPGIQSFAVVSERVVSLCLRGVGHQPGGLVGTLAPIAEAGFNLTRVESRPVGNQFGIYVFYLDVTITANDERAERAFNQVVEELRQRQVDVVLLGAYPVYDASGV</sequence>
<dbReference type="Pfam" id="PF00800">
    <property type="entry name" value="PDT"/>
    <property type="match status" value="1"/>
</dbReference>
<dbReference type="CDD" id="cd04905">
    <property type="entry name" value="ACT_CM-PDT"/>
    <property type="match status" value="1"/>
</dbReference>
<evidence type="ECO:0000259" key="11">
    <source>
        <dbReference type="PROSITE" id="PS51671"/>
    </source>
</evidence>
<comment type="catalytic activity">
    <reaction evidence="8 9">
        <text>prephenate + H(+) = 3-phenylpyruvate + CO2 + H2O</text>
        <dbReference type="Rhea" id="RHEA:21648"/>
        <dbReference type="ChEBI" id="CHEBI:15377"/>
        <dbReference type="ChEBI" id="CHEBI:15378"/>
        <dbReference type="ChEBI" id="CHEBI:16526"/>
        <dbReference type="ChEBI" id="CHEBI:18005"/>
        <dbReference type="ChEBI" id="CHEBI:29934"/>
        <dbReference type="EC" id="4.2.1.51"/>
    </reaction>
</comment>
<dbReference type="InterPro" id="IPR018528">
    <property type="entry name" value="Preph_deHydtase_CS"/>
</dbReference>
<dbReference type="PIRSF" id="PIRSF001500">
    <property type="entry name" value="Chor_mut_pdt_Ppr"/>
    <property type="match status" value="1"/>
</dbReference>
<keyword evidence="13" id="KW-1185">Reference proteome</keyword>
<keyword evidence="6 9" id="KW-0584">Phenylalanine biosynthesis</keyword>
<dbReference type="InterPro" id="IPR008242">
    <property type="entry name" value="Chor_mutase/pphenate_deHydtase"/>
</dbReference>
<dbReference type="EC" id="4.2.1.51" evidence="2 9"/>
<keyword evidence="7 9" id="KW-0456">Lyase</keyword>
<dbReference type="SUPFAM" id="SSF53850">
    <property type="entry name" value="Periplasmic binding protein-like II"/>
    <property type="match status" value="1"/>
</dbReference>
<dbReference type="Gene3D" id="3.40.190.10">
    <property type="entry name" value="Periplasmic binding protein-like II"/>
    <property type="match status" value="2"/>
</dbReference>
<dbReference type="Pfam" id="PF01842">
    <property type="entry name" value="ACT"/>
    <property type="match status" value="1"/>
</dbReference>
<evidence type="ECO:0000259" key="10">
    <source>
        <dbReference type="PROSITE" id="PS51171"/>
    </source>
</evidence>
<evidence type="ECO:0000256" key="5">
    <source>
        <dbReference type="ARBA" id="ARBA00023141"/>
    </source>
</evidence>
<evidence type="ECO:0000256" key="4">
    <source>
        <dbReference type="ARBA" id="ARBA00022605"/>
    </source>
</evidence>
<proteinExistence type="predicted"/>
<comment type="pathway">
    <text evidence="1 9">Amino-acid biosynthesis; L-phenylalanine biosynthesis; phenylpyruvate from prephenate: step 1/1.</text>
</comment>
<evidence type="ECO:0000256" key="1">
    <source>
        <dbReference type="ARBA" id="ARBA00004741"/>
    </source>
</evidence>
<feature type="domain" description="ACT" evidence="11">
    <location>
        <begin position="214"/>
        <end position="293"/>
    </location>
</feature>
<dbReference type="InterPro" id="IPR001086">
    <property type="entry name" value="Preph_deHydtase"/>
</dbReference>
<evidence type="ECO:0000256" key="9">
    <source>
        <dbReference type="RuleBase" id="RU361254"/>
    </source>
</evidence>
<dbReference type="Gene3D" id="3.30.70.260">
    <property type="match status" value="1"/>
</dbReference>
<organism evidence="12 13">
    <name type="scientific">Alicyclobacillus fodiniaquatilis</name>
    <dbReference type="NCBI Taxonomy" id="1661150"/>
    <lineage>
        <taxon>Bacteria</taxon>
        <taxon>Bacillati</taxon>
        <taxon>Bacillota</taxon>
        <taxon>Bacilli</taxon>
        <taxon>Bacillales</taxon>
        <taxon>Alicyclobacillaceae</taxon>
        <taxon>Alicyclobacillus</taxon>
    </lineage>
</organism>
<gene>
    <name evidence="9 12" type="primary">pheA</name>
    <name evidence="12" type="ORF">ACFSB2_08150</name>
</gene>
<accession>A0ABW4JFF3</accession>
<evidence type="ECO:0000256" key="7">
    <source>
        <dbReference type="ARBA" id="ARBA00023239"/>
    </source>
</evidence>
<comment type="caution">
    <text evidence="12">The sequence shown here is derived from an EMBL/GenBank/DDBJ whole genome shotgun (WGS) entry which is preliminary data.</text>
</comment>
<dbReference type="SUPFAM" id="SSF55021">
    <property type="entry name" value="ACT-like"/>
    <property type="match status" value="1"/>
</dbReference>
<feature type="domain" description="Prephenate dehydratase" evidence="10">
    <location>
        <begin position="2"/>
        <end position="195"/>
    </location>
</feature>
<evidence type="ECO:0000313" key="12">
    <source>
        <dbReference type="EMBL" id="MFD1674670.1"/>
    </source>
</evidence>
<dbReference type="InterPro" id="IPR045865">
    <property type="entry name" value="ACT-like_dom_sf"/>
</dbReference>
<evidence type="ECO:0000256" key="2">
    <source>
        <dbReference type="ARBA" id="ARBA00013147"/>
    </source>
</evidence>
<dbReference type="RefSeq" id="WP_377942526.1">
    <property type="nucleotide sequence ID" value="NZ_JBHUCX010000020.1"/>
</dbReference>